<evidence type="ECO:0000313" key="2">
    <source>
        <dbReference type="EMBL" id="KAK1353543.1"/>
    </source>
</evidence>
<accession>A0AAD8GS51</accession>
<gene>
    <name evidence="2" type="ORF">POM88_051908</name>
</gene>
<reference evidence="2" key="2">
    <citation type="submission" date="2023-05" db="EMBL/GenBank/DDBJ databases">
        <authorList>
            <person name="Schelkunov M.I."/>
        </authorList>
    </citation>
    <scope>NUCLEOTIDE SEQUENCE</scope>
    <source>
        <strain evidence="2">Hsosn_3</strain>
        <tissue evidence="2">Leaf</tissue>
    </source>
</reference>
<dbReference type="AlphaFoldDB" id="A0AAD8GS51"/>
<organism evidence="2 3">
    <name type="scientific">Heracleum sosnowskyi</name>
    <dbReference type="NCBI Taxonomy" id="360622"/>
    <lineage>
        <taxon>Eukaryota</taxon>
        <taxon>Viridiplantae</taxon>
        <taxon>Streptophyta</taxon>
        <taxon>Embryophyta</taxon>
        <taxon>Tracheophyta</taxon>
        <taxon>Spermatophyta</taxon>
        <taxon>Magnoliopsida</taxon>
        <taxon>eudicotyledons</taxon>
        <taxon>Gunneridae</taxon>
        <taxon>Pentapetalae</taxon>
        <taxon>asterids</taxon>
        <taxon>campanulids</taxon>
        <taxon>Apiales</taxon>
        <taxon>Apiaceae</taxon>
        <taxon>Apioideae</taxon>
        <taxon>apioid superclade</taxon>
        <taxon>Tordylieae</taxon>
        <taxon>Tordyliinae</taxon>
        <taxon>Heracleum</taxon>
    </lineage>
</organism>
<dbReference type="Proteomes" id="UP001237642">
    <property type="component" value="Unassembled WGS sequence"/>
</dbReference>
<comment type="caution">
    <text evidence="2">The sequence shown here is derived from an EMBL/GenBank/DDBJ whole genome shotgun (WGS) entry which is preliminary data.</text>
</comment>
<evidence type="ECO:0000256" key="1">
    <source>
        <dbReference type="SAM" id="MobiDB-lite"/>
    </source>
</evidence>
<name>A0AAD8GS51_9APIA</name>
<keyword evidence="3" id="KW-1185">Reference proteome</keyword>
<dbReference type="EMBL" id="JAUIZM010000012">
    <property type="protein sequence ID" value="KAK1353543.1"/>
    <property type="molecule type" value="Genomic_DNA"/>
</dbReference>
<reference evidence="2" key="1">
    <citation type="submission" date="2023-02" db="EMBL/GenBank/DDBJ databases">
        <title>Genome of toxic invasive species Heracleum sosnowskyi carries increased number of genes despite the absence of recent whole-genome duplications.</title>
        <authorList>
            <person name="Schelkunov M."/>
            <person name="Shtratnikova V."/>
            <person name="Makarenko M."/>
            <person name="Klepikova A."/>
            <person name="Omelchenko D."/>
            <person name="Novikova G."/>
            <person name="Obukhova E."/>
            <person name="Bogdanov V."/>
            <person name="Penin A."/>
            <person name="Logacheva M."/>
        </authorList>
    </citation>
    <scope>NUCLEOTIDE SEQUENCE</scope>
    <source>
        <strain evidence="2">Hsosn_3</strain>
        <tissue evidence="2">Leaf</tissue>
    </source>
</reference>
<sequence length="158" mass="17631">MPNVIKVTNDDGVTPVAEKSDEGWTNVSSKSKTSGSGKHTDFSNTSPTPLNTFKNLVNVDAKAVAAAPVVSKFKQNEDFQTTTRRLLTWDLLNFKPFQLFHYMMEHELFMPSVQEAWEIQVSGNPCYILTTKLKNVKRALENLNSSVGNLHLLVDNSS</sequence>
<feature type="region of interest" description="Disordered" evidence="1">
    <location>
        <begin position="1"/>
        <end position="46"/>
    </location>
</feature>
<feature type="compositionally biased region" description="Low complexity" evidence="1">
    <location>
        <begin position="28"/>
        <end position="37"/>
    </location>
</feature>
<evidence type="ECO:0000313" key="3">
    <source>
        <dbReference type="Proteomes" id="UP001237642"/>
    </source>
</evidence>
<protein>
    <submittedName>
        <fullName evidence="2">Uncharacterized protein</fullName>
    </submittedName>
</protein>
<proteinExistence type="predicted"/>